<evidence type="ECO:0000313" key="3">
    <source>
        <dbReference type="EMBL" id="MBB3172952.1"/>
    </source>
</evidence>
<dbReference type="InterPro" id="IPR051199">
    <property type="entry name" value="LPS_LOS_Heptosyltrfase"/>
</dbReference>
<dbReference type="SUPFAM" id="SSF53756">
    <property type="entry name" value="UDP-Glycosyltransferase/glycogen phosphorylase"/>
    <property type="match status" value="1"/>
</dbReference>
<dbReference type="AlphaFoldDB" id="A0A839UZY7"/>
<organism evidence="3 4">
    <name type="scientific">Endobacter medicaginis</name>
    <dbReference type="NCBI Taxonomy" id="1181271"/>
    <lineage>
        <taxon>Bacteria</taxon>
        <taxon>Pseudomonadati</taxon>
        <taxon>Pseudomonadota</taxon>
        <taxon>Alphaproteobacteria</taxon>
        <taxon>Acetobacterales</taxon>
        <taxon>Acetobacteraceae</taxon>
        <taxon>Endobacter</taxon>
    </lineage>
</organism>
<dbReference type="CDD" id="cd03789">
    <property type="entry name" value="GT9_LPS_heptosyltransferase"/>
    <property type="match status" value="1"/>
</dbReference>
<dbReference type="GO" id="GO:0008713">
    <property type="term" value="F:ADP-heptose-lipopolysaccharide heptosyltransferase activity"/>
    <property type="evidence" value="ECO:0007669"/>
    <property type="project" value="TreeGrafter"/>
</dbReference>
<dbReference type="Proteomes" id="UP000557688">
    <property type="component" value="Unassembled WGS sequence"/>
</dbReference>
<evidence type="ECO:0000256" key="1">
    <source>
        <dbReference type="ARBA" id="ARBA00022676"/>
    </source>
</evidence>
<proteinExistence type="predicted"/>
<name>A0A839UZY7_9PROT</name>
<reference evidence="3 4" key="1">
    <citation type="submission" date="2020-08" db="EMBL/GenBank/DDBJ databases">
        <title>Genomic Encyclopedia of Type Strains, Phase III (KMG-III): the genomes of soil and plant-associated and newly described type strains.</title>
        <authorList>
            <person name="Whitman W."/>
        </authorList>
    </citation>
    <scope>NUCLEOTIDE SEQUENCE [LARGE SCALE GENOMIC DNA]</scope>
    <source>
        <strain evidence="3 4">CECT 8088</strain>
    </source>
</reference>
<keyword evidence="1" id="KW-0328">Glycosyltransferase</keyword>
<dbReference type="EMBL" id="JACHXV010000002">
    <property type="protein sequence ID" value="MBB3172952.1"/>
    <property type="molecule type" value="Genomic_DNA"/>
</dbReference>
<gene>
    <name evidence="3" type="ORF">FHR90_000766</name>
</gene>
<dbReference type="GO" id="GO:0005829">
    <property type="term" value="C:cytosol"/>
    <property type="evidence" value="ECO:0007669"/>
    <property type="project" value="TreeGrafter"/>
</dbReference>
<dbReference type="PANTHER" id="PTHR30160">
    <property type="entry name" value="TETRAACYLDISACCHARIDE 4'-KINASE-RELATED"/>
    <property type="match status" value="1"/>
</dbReference>
<comment type="caution">
    <text evidence="3">The sequence shown here is derived from an EMBL/GenBank/DDBJ whole genome shotgun (WGS) entry which is preliminary data.</text>
</comment>
<evidence type="ECO:0000256" key="2">
    <source>
        <dbReference type="ARBA" id="ARBA00022679"/>
    </source>
</evidence>
<keyword evidence="4" id="KW-1185">Reference proteome</keyword>
<dbReference type="InterPro" id="IPR002201">
    <property type="entry name" value="Glyco_trans_9"/>
</dbReference>
<keyword evidence="2 3" id="KW-0808">Transferase</keyword>
<protein>
    <submittedName>
        <fullName evidence="3">ADP-heptose:LPS heptosyltransferase</fullName>
    </submittedName>
</protein>
<dbReference type="GO" id="GO:0009244">
    <property type="term" value="P:lipopolysaccharide core region biosynthetic process"/>
    <property type="evidence" value="ECO:0007669"/>
    <property type="project" value="TreeGrafter"/>
</dbReference>
<sequence length="354" mass="37596">MILTVGAAHRRDKHRSCHASHAWPPPCRAALSVAHAAWGCVVRHAIGSRMRILFITATRLGDAVLSTGLVEHLRQRHPDARFTIACGPVAEGVFARLPNRDDTLVIEKRRFDLHWAGLWATCLRPWDLAVDLRGSAVTLMLPARRRRIMRGGRRPGHRLAHLAGVLGLAEPPMPVIWTDESDEARARALLPSGPLYVGLGPTANWSGKIWPAAQYAALFEAIASRHPNAVPVVFAGPGEAESRMAAPLVAALDSHAPIVLAGLEIPQVAAALRRCALFVGNDSGLMHVAGAAGAPTLGLFGPSRVSEYGPTGPQTLACVAPGPEGHAPIDQLAVETVLDGALRLLQPGRVQAAA</sequence>
<dbReference type="Pfam" id="PF01075">
    <property type="entry name" value="Glyco_transf_9"/>
    <property type="match status" value="1"/>
</dbReference>
<evidence type="ECO:0000313" key="4">
    <source>
        <dbReference type="Proteomes" id="UP000557688"/>
    </source>
</evidence>
<dbReference type="Gene3D" id="3.40.50.2000">
    <property type="entry name" value="Glycogen Phosphorylase B"/>
    <property type="match status" value="2"/>
</dbReference>
<accession>A0A839UZY7</accession>